<dbReference type="PROSITE" id="PS50878">
    <property type="entry name" value="RT_POL"/>
    <property type="match status" value="1"/>
</dbReference>
<keyword evidence="3" id="KW-0540">Nuclease</keyword>
<dbReference type="Pfam" id="PF17917">
    <property type="entry name" value="RT_RNaseH"/>
    <property type="match status" value="1"/>
</dbReference>
<evidence type="ECO:0000256" key="4">
    <source>
        <dbReference type="ARBA" id="ARBA00022759"/>
    </source>
</evidence>
<dbReference type="InterPro" id="IPR043128">
    <property type="entry name" value="Rev_trsase/Diguanyl_cyclase"/>
</dbReference>
<dbReference type="GO" id="GO:0004519">
    <property type="term" value="F:endonuclease activity"/>
    <property type="evidence" value="ECO:0007669"/>
    <property type="project" value="UniProtKB-KW"/>
</dbReference>
<dbReference type="AlphaFoldDB" id="A0A0B7NCW9"/>
<dbReference type="GO" id="GO:0003964">
    <property type="term" value="F:RNA-directed DNA polymerase activity"/>
    <property type="evidence" value="ECO:0007669"/>
    <property type="project" value="UniProtKB-KW"/>
</dbReference>
<dbReference type="FunFam" id="3.30.70.270:FF:000003">
    <property type="entry name" value="Transposon Ty3-G Gag-Pol polyprotein"/>
    <property type="match status" value="1"/>
</dbReference>
<keyword evidence="1" id="KW-0808">Transferase</keyword>
<keyword evidence="4" id="KW-0255">Endonuclease</keyword>
<feature type="domain" description="Reverse transcriptase" evidence="7">
    <location>
        <begin position="1"/>
        <end position="82"/>
    </location>
</feature>
<dbReference type="InterPro" id="IPR000477">
    <property type="entry name" value="RT_dom"/>
</dbReference>
<dbReference type="FunFam" id="1.10.340.70:FF:000001">
    <property type="entry name" value="Retrovirus-related Pol polyprotein from transposon gypsy-like Protein"/>
    <property type="match status" value="1"/>
</dbReference>
<dbReference type="InterPro" id="IPR043502">
    <property type="entry name" value="DNA/RNA_pol_sf"/>
</dbReference>
<dbReference type="FunFam" id="3.10.20.370:FF:000001">
    <property type="entry name" value="Retrovirus-related Pol polyprotein from transposon 17.6-like protein"/>
    <property type="match status" value="1"/>
</dbReference>
<keyword evidence="2" id="KW-0548">Nucleotidyltransferase</keyword>
<dbReference type="Pfam" id="PF00078">
    <property type="entry name" value="RVT_1"/>
    <property type="match status" value="1"/>
</dbReference>
<dbReference type="PANTHER" id="PTHR37984:SF5">
    <property type="entry name" value="PROTEIN NYNRIN-LIKE"/>
    <property type="match status" value="1"/>
</dbReference>
<sequence length="466" mass="52928">MNFGLCLAPSTFQAYVNDVLRDYLDQFLVVYLDDILIFSQTQSQHEEHVRLVLMKLQDAHLSLKLEKCEFSVSTVSFLGFIIGTNGISMDPIKIKAIQEWQPCRSVHDIQVFLGLTNFYRRFIKDYSKICNPLTALLKKDTKFEWSPAADQAFNSLKAAILSDPVLRHYDSTRPCIIETDASDYALGAVCSQADSDGVAHPVAFFSRKLLPAEQNYQVYDKELSAIIAAFKHWRPYLEFSSEPTIVLTDHKNLEYFTTTRNLSRRQVRWSEILADYNFVIQYRPGKQNGAADALSRRDKPFKEGGDDFSKTAMTLLEPIKFSLNAMTQVPLQLETDKILNAIVNGVPQDTDLGPILKLLKENPERNDLPGNYDLSSDNILFLDGRICVPDDPSIKKRILEECHDSPAAGHFGVAKTYDQVSKHYYWSGLRKYIKDYIAGCDTCTRSKNHHHKPYGLLSPLPIPDSP</sequence>
<dbReference type="Pfam" id="PF17921">
    <property type="entry name" value="Integrase_H2C2"/>
    <property type="match status" value="1"/>
</dbReference>
<keyword evidence="5" id="KW-0378">Hydrolase</keyword>
<evidence type="ECO:0000256" key="5">
    <source>
        <dbReference type="ARBA" id="ARBA00022801"/>
    </source>
</evidence>
<evidence type="ECO:0000256" key="6">
    <source>
        <dbReference type="ARBA" id="ARBA00022918"/>
    </source>
</evidence>
<dbReference type="InterPro" id="IPR050951">
    <property type="entry name" value="Retrovirus_Pol_polyprotein"/>
</dbReference>
<evidence type="ECO:0000313" key="9">
    <source>
        <dbReference type="Proteomes" id="UP000054107"/>
    </source>
</evidence>
<name>A0A0B7NCW9_9FUNG</name>
<dbReference type="InterPro" id="IPR041588">
    <property type="entry name" value="Integrase_H2C2"/>
</dbReference>
<dbReference type="STRING" id="35722.A0A0B7NCW9"/>
<dbReference type="Proteomes" id="UP000054107">
    <property type="component" value="Unassembled WGS sequence"/>
</dbReference>
<keyword evidence="6" id="KW-0695">RNA-directed DNA polymerase</keyword>
<keyword evidence="9" id="KW-1185">Reference proteome</keyword>
<dbReference type="SUPFAM" id="SSF56672">
    <property type="entry name" value="DNA/RNA polymerases"/>
    <property type="match status" value="1"/>
</dbReference>
<evidence type="ECO:0000256" key="1">
    <source>
        <dbReference type="ARBA" id="ARBA00022679"/>
    </source>
</evidence>
<dbReference type="GO" id="GO:0016787">
    <property type="term" value="F:hydrolase activity"/>
    <property type="evidence" value="ECO:0007669"/>
    <property type="project" value="UniProtKB-KW"/>
</dbReference>
<dbReference type="Gene3D" id="1.10.340.70">
    <property type="match status" value="1"/>
</dbReference>
<proteinExistence type="predicted"/>
<gene>
    <name evidence="8" type="primary">PARPA_07261.1 scaffold 26887</name>
</gene>
<dbReference type="CDD" id="cd09274">
    <property type="entry name" value="RNase_HI_RT_Ty3"/>
    <property type="match status" value="1"/>
</dbReference>
<dbReference type="EMBL" id="LN729408">
    <property type="protein sequence ID" value="CEP13212.1"/>
    <property type="molecule type" value="Genomic_DNA"/>
</dbReference>
<evidence type="ECO:0000256" key="3">
    <source>
        <dbReference type="ARBA" id="ARBA00022722"/>
    </source>
</evidence>
<evidence type="ECO:0000259" key="7">
    <source>
        <dbReference type="PROSITE" id="PS50878"/>
    </source>
</evidence>
<evidence type="ECO:0000313" key="8">
    <source>
        <dbReference type="EMBL" id="CEP13212.1"/>
    </source>
</evidence>
<accession>A0A0B7NCW9</accession>
<dbReference type="OrthoDB" id="2286407at2759"/>
<dbReference type="InterPro" id="IPR041373">
    <property type="entry name" value="RT_RNaseH"/>
</dbReference>
<organism evidence="8 9">
    <name type="scientific">Parasitella parasitica</name>
    <dbReference type="NCBI Taxonomy" id="35722"/>
    <lineage>
        <taxon>Eukaryota</taxon>
        <taxon>Fungi</taxon>
        <taxon>Fungi incertae sedis</taxon>
        <taxon>Mucoromycota</taxon>
        <taxon>Mucoromycotina</taxon>
        <taxon>Mucoromycetes</taxon>
        <taxon>Mucorales</taxon>
        <taxon>Mucorineae</taxon>
        <taxon>Mucoraceae</taxon>
        <taxon>Parasitella</taxon>
    </lineage>
</organism>
<dbReference type="CDD" id="cd01647">
    <property type="entry name" value="RT_LTR"/>
    <property type="match status" value="1"/>
</dbReference>
<evidence type="ECO:0000256" key="2">
    <source>
        <dbReference type="ARBA" id="ARBA00022695"/>
    </source>
</evidence>
<dbReference type="PANTHER" id="PTHR37984">
    <property type="entry name" value="PROTEIN CBG26694"/>
    <property type="match status" value="1"/>
</dbReference>
<reference evidence="8 9" key="1">
    <citation type="submission" date="2014-09" db="EMBL/GenBank/DDBJ databases">
        <authorList>
            <person name="Ellenberger Sabrina"/>
        </authorList>
    </citation>
    <scope>NUCLEOTIDE SEQUENCE [LARGE SCALE GENOMIC DNA]</scope>
    <source>
        <strain evidence="8 9">CBS 412.66</strain>
    </source>
</reference>
<dbReference type="Gene3D" id="3.10.20.370">
    <property type="match status" value="1"/>
</dbReference>
<dbReference type="Gene3D" id="3.30.70.270">
    <property type="match status" value="2"/>
</dbReference>
<dbReference type="FunFam" id="3.30.70.270:FF:000020">
    <property type="entry name" value="Transposon Tf2-6 polyprotein-like Protein"/>
    <property type="match status" value="1"/>
</dbReference>
<protein>
    <recommendedName>
        <fullName evidence="7">Reverse transcriptase domain-containing protein</fullName>
    </recommendedName>
</protein>